<gene>
    <name evidence="1" type="ORF">L1987_62688</name>
</gene>
<accession>A0ACB9CB70</accession>
<proteinExistence type="predicted"/>
<name>A0ACB9CB70_9ASTR</name>
<reference evidence="2" key="1">
    <citation type="journal article" date="2022" name="Mol. Ecol. Resour.">
        <title>The genomes of chicory, endive, great burdock and yacon provide insights into Asteraceae palaeo-polyploidization history and plant inulin production.</title>
        <authorList>
            <person name="Fan W."/>
            <person name="Wang S."/>
            <person name="Wang H."/>
            <person name="Wang A."/>
            <person name="Jiang F."/>
            <person name="Liu H."/>
            <person name="Zhao H."/>
            <person name="Xu D."/>
            <person name="Zhang Y."/>
        </authorList>
    </citation>
    <scope>NUCLEOTIDE SEQUENCE [LARGE SCALE GENOMIC DNA]</scope>
    <source>
        <strain evidence="2">cv. Yunnan</strain>
    </source>
</reference>
<dbReference type="Proteomes" id="UP001056120">
    <property type="component" value="Linkage Group LG21"/>
</dbReference>
<evidence type="ECO:0000313" key="1">
    <source>
        <dbReference type="EMBL" id="KAI3731500.1"/>
    </source>
</evidence>
<keyword evidence="2" id="KW-1185">Reference proteome</keyword>
<protein>
    <submittedName>
        <fullName evidence="1">Uncharacterized protein</fullName>
    </submittedName>
</protein>
<evidence type="ECO:0000313" key="2">
    <source>
        <dbReference type="Proteomes" id="UP001056120"/>
    </source>
</evidence>
<comment type="caution">
    <text evidence="1">The sequence shown here is derived from an EMBL/GenBank/DDBJ whole genome shotgun (WGS) entry which is preliminary data.</text>
</comment>
<organism evidence="1 2">
    <name type="scientific">Smallanthus sonchifolius</name>
    <dbReference type="NCBI Taxonomy" id="185202"/>
    <lineage>
        <taxon>Eukaryota</taxon>
        <taxon>Viridiplantae</taxon>
        <taxon>Streptophyta</taxon>
        <taxon>Embryophyta</taxon>
        <taxon>Tracheophyta</taxon>
        <taxon>Spermatophyta</taxon>
        <taxon>Magnoliopsida</taxon>
        <taxon>eudicotyledons</taxon>
        <taxon>Gunneridae</taxon>
        <taxon>Pentapetalae</taxon>
        <taxon>asterids</taxon>
        <taxon>campanulids</taxon>
        <taxon>Asterales</taxon>
        <taxon>Asteraceae</taxon>
        <taxon>Asteroideae</taxon>
        <taxon>Heliantheae alliance</taxon>
        <taxon>Millerieae</taxon>
        <taxon>Smallanthus</taxon>
    </lineage>
</organism>
<dbReference type="EMBL" id="CM042038">
    <property type="protein sequence ID" value="KAI3731500.1"/>
    <property type="molecule type" value="Genomic_DNA"/>
</dbReference>
<sequence>MVTPSSVLKEWLQSRRHYCPELDQDSTDRRLRCSLCGEKGHNKRSCKKDDKFESEEKSFKQPSCSICGKPGHNRRTCLQQTMAATSGTPGE</sequence>
<reference evidence="1 2" key="2">
    <citation type="journal article" date="2022" name="Mol. Ecol. Resour.">
        <title>The genomes of chicory, endive, great burdock and yacon provide insights into Asteraceae paleo-polyploidization history and plant inulin production.</title>
        <authorList>
            <person name="Fan W."/>
            <person name="Wang S."/>
            <person name="Wang H."/>
            <person name="Wang A."/>
            <person name="Jiang F."/>
            <person name="Liu H."/>
            <person name="Zhao H."/>
            <person name="Xu D."/>
            <person name="Zhang Y."/>
        </authorList>
    </citation>
    <scope>NUCLEOTIDE SEQUENCE [LARGE SCALE GENOMIC DNA]</scope>
    <source>
        <strain evidence="2">cv. Yunnan</strain>
        <tissue evidence="1">Leaves</tissue>
    </source>
</reference>